<dbReference type="UniPathway" id="UPA00219"/>
<dbReference type="Proteomes" id="UP000294462">
    <property type="component" value="Chromosome"/>
</dbReference>
<feature type="binding site" evidence="14">
    <location>
        <position position="267"/>
    </location>
    <ligand>
        <name>Mg(2+)</name>
        <dbReference type="ChEBI" id="CHEBI:18420"/>
    </ligand>
</feature>
<dbReference type="EMBL" id="LR217725">
    <property type="protein sequence ID" value="VFP87004.1"/>
    <property type="molecule type" value="Genomic_DNA"/>
</dbReference>
<proteinExistence type="inferred from homology"/>
<dbReference type="InterPro" id="IPR003524">
    <property type="entry name" value="PNAcMuramoyl-5peptid_Trfase"/>
</dbReference>
<dbReference type="PROSITE" id="PS01347">
    <property type="entry name" value="MRAY_1"/>
    <property type="match status" value="1"/>
</dbReference>
<comment type="function">
    <text evidence="12">Catalyzes the initial step of the lipid cycle reactions in the biosynthesis of the cell wall peptidoglycan: transfers peptidoglycan precursor phospho-MurNAc-pentapeptide from UDP-MurNAc-pentapeptide onto the lipid carrier undecaprenyl phosphate, yielding undecaprenyl-pyrophosphoryl-MurNAc-pentapeptide, known as lipid I.</text>
</comment>
<evidence type="ECO:0000256" key="8">
    <source>
        <dbReference type="ARBA" id="ARBA00022989"/>
    </source>
</evidence>
<dbReference type="PANTHER" id="PTHR22926">
    <property type="entry name" value="PHOSPHO-N-ACETYLMURAMOYL-PENTAPEPTIDE-TRANSFERASE"/>
    <property type="match status" value="1"/>
</dbReference>
<dbReference type="Pfam" id="PF00953">
    <property type="entry name" value="Glycos_transf_4"/>
    <property type="match status" value="1"/>
</dbReference>
<evidence type="ECO:0000256" key="9">
    <source>
        <dbReference type="ARBA" id="ARBA00023136"/>
    </source>
</evidence>
<dbReference type="GO" id="GO:0005886">
    <property type="term" value="C:plasma membrane"/>
    <property type="evidence" value="ECO:0007669"/>
    <property type="project" value="UniProtKB-SubCell"/>
</dbReference>
<dbReference type="KEGG" id="ehd:ERCIPSTX3056_382"/>
<dbReference type="GO" id="GO:0009252">
    <property type="term" value="P:peptidoglycan biosynthetic process"/>
    <property type="evidence" value="ECO:0007669"/>
    <property type="project" value="UniProtKB-UniRule"/>
</dbReference>
<evidence type="ECO:0000256" key="13">
    <source>
        <dbReference type="NCBIfam" id="TIGR00445"/>
    </source>
</evidence>
<feature type="transmembrane region" description="Helical" evidence="12">
    <location>
        <begin position="69"/>
        <end position="90"/>
    </location>
</feature>
<dbReference type="EC" id="2.7.8.13" evidence="12 13"/>
<name>A0A451DJY3_9GAMM</name>
<feature type="transmembrane region" description="Helical" evidence="12">
    <location>
        <begin position="290"/>
        <end position="311"/>
    </location>
</feature>
<feature type="transmembrane region" description="Helical" evidence="12">
    <location>
        <begin position="172"/>
        <end position="193"/>
    </location>
</feature>
<evidence type="ECO:0000256" key="2">
    <source>
        <dbReference type="ARBA" id="ARBA00005583"/>
    </source>
</evidence>
<comment type="pathway">
    <text evidence="12">Cell wall biogenesis; peptidoglycan biosynthesis.</text>
</comment>
<protein>
    <recommendedName>
        <fullName evidence="12 13">Phospho-N-acetylmuramoyl-pentapeptide-transferase</fullName>
        <ecNumber evidence="12 13">2.7.8.13</ecNumber>
    </recommendedName>
    <alternativeName>
        <fullName evidence="12">UDP-MurNAc-pentapeptide phosphotransferase</fullName>
    </alternativeName>
</protein>
<comment type="catalytic activity">
    <reaction evidence="12">
        <text>UDP-N-acetyl-alpha-D-muramoyl-L-alanyl-gamma-D-glutamyl-meso-2,6-diaminopimeloyl-D-alanyl-D-alanine + di-trans,octa-cis-undecaprenyl phosphate = di-trans,octa-cis-undecaprenyl diphospho-N-acetyl-alpha-D-muramoyl-L-alanyl-D-glutamyl-meso-2,6-diaminopimeloyl-D-alanyl-D-alanine + UMP</text>
        <dbReference type="Rhea" id="RHEA:28386"/>
        <dbReference type="ChEBI" id="CHEBI:57865"/>
        <dbReference type="ChEBI" id="CHEBI:60392"/>
        <dbReference type="ChEBI" id="CHEBI:61386"/>
        <dbReference type="ChEBI" id="CHEBI:61387"/>
        <dbReference type="EC" id="2.7.8.13"/>
    </reaction>
</comment>
<evidence type="ECO:0000256" key="6">
    <source>
        <dbReference type="ARBA" id="ARBA00022960"/>
    </source>
</evidence>
<dbReference type="GO" id="GO:0046872">
    <property type="term" value="F:metal ion binding"/>
    <property type="evidence" value="ECO:0007669"/>
    <property type="project" value="UniProtKB-KW"/>
</dbReference>
<evidence type="ECO:0000256" key="11">
    <source>
        <dbReference type="ARBA" id="ARBA00023316"/>
    </source>
</evidence>
<dbReference type="NCBIfam" id="TIGR00445">
    <property type="entry name" value="mraY"/>
    <property type="match status" value="1"/>
</dbReference>
<feature type="transmembrane region" description="Helical" evidence="12">
    <location>
        <begin position="263"/>
        <end position="284"/>
    </location>
</feature>
<keyword evidence="16" id="KW-1185">Reference proteome</keyword>
<dbReference type="InterPro" id="IPR018480">
    <property type="entry name" value="PNAcMuramoyl-5peptid_Trfase_CS"/>
</dbReference>
<dbReference type="Pfam" id="PF10555">
    <property type="entry name" value="MraY_sig1"/>
    <property type="match status" value="1"/>
</dbReference>
<keyword evidence="5 12" id="KW-0812">Transmembrane</keyword>
<dbReference type="GO" id="GO:0008963">
    <property type="term" value="F:phospho-N-acetylmuramoyl-pentapeptide-transferase activity"/>
    <property type="evidence" value="ECO:0007669"/>
    <property type="project" value="UniProtKB-UniRule"/>
</dbReference>
<evidence type="ECO:0000256" key="3">
    <source>
        <dbReference type="ARBA" id="ARBA00022618"/>
    </source>
</evidence>
<keyword evidence="6 12" id="KW-0133">Cell shape</keyword>
<gene>
    <name evidence="12 15" type="primary">mraY</name>
    <name evidence="15" type="ORF">ERCIPSTX3056_382</name>
</gene>
<dbReference type="GO" id="GO:0051301">
    <property type="term" value="P:cell division"/>
    <property type="evidence" value="ECO:0007669"/>
    <property type="project" value="UniProtKB-KW"/>
</dbReference>
<keyword evidence="8 12" id="KW-1133">Transmembrane helix</keyword>
<reference evidence="15 16" key="1">
    <citation type="submission" date="2019-02" db="EMBL/GenBank/DDBJ databases">
        <authorList>
            <person name="Manzano-Marin A."/>
            <person name="Manzano-Marin A."/>
        </authorList>
    </citation>
    <scope>NUCLEOTIDE SEQUENCE [LARGE SCALE GENOMIC DNA]</scope>
    <source>
        <strain evidence="15 16">ErCipseudotaxifoliae</strain>
    </source>
</reference>
<evidence type="ECO:0000256" key="7">
    <source>
        <dbReference type="ARBA" id="ARBA00022984"/>
    </source>
</evidence>
<evidence type="ECO:0000256" key="14">
    <source>
        <dbReference type="PIRSR" id="PIRSR600715-1"/>
    </source>
</evidence>
<keyword evidence="4 12" id="KW-0808">Transferase</keyword>
<keyword evidence="12 14" id="KW-0479">Metal-binding</keyword>
<keyword evidence="7 12" id="KW-0573">Peptidoglycan synthesis</keyword>
<dbReference type="PROSITE" id="PS01348">
    <property type="entry name" value="MRAY_2"/>
    <property type="match status" value="1"/>
</dbReference>
<evidence type="ECO:0000256" key="10">
    <source>
        <dbReference type="ARBA" id="ARBA00023306"/>
    </source>
</evidence>
<keyword evidence="3 12" id="KW-0132">Cell division</keyword>
<sequence>MLVLLEEHLVMLYSGFSAFSDLIVRAICSFFTSLVVSWWIGPYVIAYLKRLSYGQVVRMDGPRTHFSKSGTPTMGGIIILVAIILSVFIWANPCNIYVWFVMFTLVSYGIVGCVDDYKKIVHNDTIGLPARWKYTWQSAIALLVAIAMYIIGKETYTTFLVLPFVQSMVPQLGLFYLLMTYFVIVGTSNAVNITDGLDGLAIVPAVFTAIGLALVAFATGNEKYAAYLHVPYLENASELVIICTAMCGAGLGFLWFNTYPARIFMGDIGSLALGSALGVIAILLRQEFLLLIMGGVFFIETVSVILQVGYFKWRGQRIFCMAPIHHHYELNGYPEPRIIVRCWIISLVLLLISLLTLKMR</sequence>
<dbReference type="PANTHER" id="PTHR22926:SF5">
    <property type="entry name" value="PHOSPHO-N-ACETYLMURAMOYL-PENTAPEPTIDE-TRANSFERASE HOMOLOG"/>
    <property type="match status" value="1"/>
</dbReference>
<dbReference type="CDD" id="cd06852">
    <property type="entry name" value="GT_MraY"/>
    <property type="match status" value="1"/>
</dbReference>
<evidence type="ECO:0000256" key="1">
    <source>
        <dbReference type="ARBA" id="ARBA00004141"/>
    </source>
</evidence>
<keyword evidence="9 12" id="KW-0472">Membrane</keyword>
<dbReference type="InterPro" id="IPR000715">
    <property type="entry name" value="Glycosyl_transferase_4"/>
</dbReference>
<dbReference type="OrthoDB" id="9805475at2"/>
<keyword evidence="12" id="KW-1003">Cell membrane</keyword>
<keyword evidence="12 14" id="KW-0460">Magnesium</keyword>
<evidence type="ECO:0000256" key="5">
    <source>
        <dbReference type="ARBA" id="ARBA00022692"/>
    </source>
</evidence>
<feature type="transmembrane region" description="Helical" evidence="12">
    <location>
        <begin position="96"/>
        <end position="114"/>
    </location>
</feature>
<accession>A0A451DJY3</accession>
<organism evidence="15 16">
    <name type="scientific">Candidatus Erwinia haradaeae</name>
    <dbReference type="NCBI Taxonomy" id="1922217"/>
    <lineage>
        <taxon>Bacteria</taxon>
        <taxon>Pseudomonadati</taxon>
        <taxon>Pseudomonadota</taxon>
        <taxon>Gammaproteobacteria</taxon>
        <taxon>Enterobacterales</taxon>
        <taxon>Erwiniaceae</taxon>
        <taxon>Erwinia</taxon>
    </lineage>
</organism>
<dbReference type="GO" id="GO:0008360">
    <property type="term" value="P:regulation of cell shape"/>
    <property type="evidence" value="ECO:0007669"/>
    <property type="project" value="UniProtKB-KW"/>
</dbReference>
<feature type="transmembrane region" description="Helical" evidence="12">
    <location>
        <begin position="134"/>
        <end position="152"/>
    </location>
</feature>
<dbReference type="GO" id="GO:0051992">
    <property type="term" value="F:UDP-N-acetylmuramoyl-L-alanyl-D-glutamyl-meso-2,6-diaminopimelyl-D-alanyl-D-alanine:undecaprenyl-phosphate transferase activity"/>
    <property type="evidence" value="ECO:0007669"/>
    <property type="project" value="RHEA"/>
</dbReference>
<dbReference type="AlphaFoldDB" id="A0A451DJY3"/>
<feature type="transmembrane region" description="Helical" evidence="12">
    <location>
        <begin position="338"/>
        <end position="357"/>
    </location>
</feature>
<evidence type="ECO:0000313" key="16">
    <source>
        <dbReference type="Proteomes" id="UP000294462"/>
    </source>
</evidence>
<evidence type="ECO:0000256" key="12">
    <source>
        <dbReference type="HAMAP-Rule" id="MF_00038"/>
    </source>
</evidence>
<comment type="similarity">
    <text evidence="2 12">Belongs to the glycosyltransferase 4 family. MraY subfamily.</text>
</comment>
<dbReference type="GO" id="GO:0071555">
    <property type="term" value="P:cell wall organization"/>
    <property type="evidence" value="ECO:0007669"/>
    <property type="project" value="UniProtKB-KW"/>
</dbReference>
<keyword evidence="10 12" id="KW-0131">Cell cycle</keyword>
<dbReference type="RefSeq" id="WP_072666277.1">
    <property type="nucleotide sequence ID" value="NZ_LR217725.1"/>
</dbReference>
<comment type="cofactor">
    <cofactor evidence="12 14">
        <name>Mg(2+)</name>
        <dbReference type="ChEBI" id="CHEBI:18420"/>
    </cofactor>
</comment>
<feature type="binding site" evidence="14">
    <location>
        <position position="192"/>
    </location>
    <ligand>
        <name>Mg(2+)</name>
        <dbReference type="ChEBI" id="CHEBI:18420"/>
    </ligand>
</feature>
<dbReference type="HAMAP" id="MF_00038">
    <property type="entry name" value="MraY"/>
    <property type="match status" value="1"/>
</dbReference>
<feature type="transmembrane region" description="Helical" evidence="12">
    <location>
        <begin position="200"/>
        <end position="219"/>
    </location>
</feature>
<evidence type="ECO:0000313" key="15">
    <source>
        <dbReference type="EMBL" id="VFP87004.1"/>
    </source>
</evidence>
<comment type="subcellular location">
    <subcellularLocation>
        <location evidence="12">Cell membrane</location>
        <topology evidence="12">Multi-pass membrane protein</topology>
    </subcellularLocation>
    <subcellularLocation>
        <location evidence="1">Membrane</location>
        <topology evidence="1">Multi-pass membrane protein</topology>
    </subcellularLocation>
</comment>
<feature type="transmembrane region" description="Helical" evidence="12">
    <location>
        <begin position="239"/>
        <end position="256"/>
    </location>
</feature>
<keyword evidence="11 12" id="KW-0961">Cell wall biogenesis/degradation</keyword>
<evidence type="ECO:0000256" key="4">
    <source>
        <dbReference type="ARBA" id="ARBA00022679"/>
    </source>
</evidence>
<feature type="transmembrane region" description="Helical" evidence="12">
    <location>
        <begin position="22"/>
        <end position="48"/>
    </location>
</feature>